<dbReference type="InterPro" id="IPR005265">
    <property type="entry name" value="HemJ-like"/>
</dbReference>
<evidence type="ECO:0000256" key="9">
    <source>
        <dbReference type="ARBA" id="ARBA00022989"/>
    </source>
</evidence>
<keyword evidence="10" id="KW-0560">Oxidoreductase</keyword>
<accession>A0ABS7SK95</accession>
<evidence type="ECO:0000256" key="10">
    <source>
        <dbReference type="ARBA" id="ARBA00023002"/>
    </source>
</evidence>
<comment type="subcellular location">
    <subcellularLocation>
        <location evidence="1">Cell membrane</location>
        <topology evidence="1">Multi-pass membrane protein</topology>
    </subcellularLocation>
</comment>
<keyword evidence="17" id="KW-1185">Reference proteome</keyword>
<evidence type="ECO:0000256" key="12">
    <source>
        <dbReference type="ARBA" id="ARBA00023136"/>
    </source>
</evidence>
<reference evidence="16 17" key="2">
    <citation type="submission" date="2021-08" db="EMBL/GenBank/DDBJ databases">
        <title>Massilia sp. R798.</title>
        <authorList>
            <person name="Baek J.H."/>
            <person name="Jung H.S."/>
            <person name="Kim K.R."/>
            <person name="Jeon C.O."/>
        </authorList>
    </citation>
    <scope>NUCLEOTIDE SEQUENCE [LARGE SCALE GENOMIC DNA]</scope>
    <source>
        <strain evidence="16 17">R798</strain>
    </source>
</reference>
<gene>
    <name evidence="16" type="ORF">I4X03_000165</name>
</gene>
<evidence type="ECO:0000256" key="1">
    <source>
        <dbReference type="ARBA" id="ARBA00004651"/>
    </source>
</evidence>
<reference evidence="16 17" key="1">
    <citation type="submission" date="2021-01" db="EMBL/GenBank/DDBJ databases">
        <authorList>
            <person name="Ruan W."/>
            <person name="Khan S.A."/>
            <person name="Jeon C.O."/>
        </authorList>
    </citation>
    <scope>NUCLEOTIDE SEQUENCE [LARGE SCALE GENOMIC DNA]</scope>
    <source>
        <strain evidence="16 17">R798</strain>
    </source>
</reference>
<evidence type="ECO:0000256" key="14">
    <source>
        <dbReference type="PIRNR" id="PIRNR004638"/>
    </source>
</evidence>
<proteinExistence type="inferred from homology"/>
<keyword evidence="12 14" id="KW-0472">Membrane</keyword>
<keyword evidence="8 14" id="KW-0479">Metal-binding</keyword>
<evidence type="ECO:0000313" key="17">
    <source>
        <dbReference type="Proteomes" id="UP000809349"/>
    </source>
</evidence>
<evidence type="ECO:0000256" key="8">
    <source>
        <dbReference type="ARBA" id="ARBA00022723"/>
    </source>
</evidence>
<feature type="transmembrane region" description="Helical" evidence="15">
    <location>
        <begin position="48"/>
        <end position="69"/>
    </location>
</feature>
<evidence type="ECO:0000256" key="15">
    <source>
        <dbReference type="SAM" id="Phobius"/>
    </source>
</evidence>
<dbReference type="EC" id="1.3.99.-" evidence="14"/>
<evidence type="ECO:0000256" key="2">
    <source>
        <dbReference type="ARBA" id="ARBA00005073"/>
    </source>
</evidence>
<sequence length="137" mass="15665">MSLMLTLHIAFLLLWSGTLLYFPYLLAQQASAVDGEDHQRFLKMQHTLYAFVMTPSGLLTIVFGSWMLFERGFSGGWLPVKLTLVLAMVFFHVYCGNVMEQLKEEGPVHSKWFYRMLLAPPILLIPAVITLVVQKPF</sequence>
<evidence type="ECO:0000256" key="7">
    <source>
        <dbReference type="ARBA" id="ARBA00022692"/>
    </source>
</evidence>
<comment type="function">
    <text evidence="14">Catalyzes the oxidation of protoporphyrinogen IX to protoporphyrin IX.</text>
</comment>
<keyword evidence="5 14" id="KW-1003">Cell membrane</keyword>
<evidence type="ECO:0000256" key="3">
    <source>
        <dbReference type="ARBA" id="ARBA00006501"/>
    </source>
</evidence>
<dbReference type="Pfam" id="PF03653">
    <property type="entry name" value="UPF0093"/>
    <property type="match status" value="1"/>
</dbReference>
<organism evidence="16 17">
    <name type="scientific">Massilia soli</name>
    <dbReference type="NCBI Taxonomy" id="2792854"/>
    <lineage>
        <taxon>Bacteria</taxon>
        <taxon>Pseudomonadati</taxon>
        <taxon>Pseudomonadota</taxon>
        <taxon>Betaproteobacteria</taxon>
        <taxon>Burkholderiales</taxon>
        <taxon>Oxalobacteraceae</taxon>
        <taxon>Telluria group</taxon>
        <taxon>Massilia</taxon>
    </lineage>
</organism>
<feature type="transmembrane region" description="Helical" evidence="15">
    <location>
        <begin position="114"/>
        <end position="133"/>
    </location>
</feature>
<dbReference type="PIRSF" id="PIRSF004638">
    <property type="entry name" value="UCP004638"/>
    <property type="match status" value="1"/>
</dbReference>
<comment type="similarity">
    <text evidence="3 14">Belongs to the HemJ family.</text>
</comment>
<comment type="cofactor">
    <cofactor evidence="14">
        <name>heme b</name>
        <dbReference type="ChEBI" id="CHEBI:60344"/>
    </cofactor>
    <text evidence="14">Binds 1 heme b (iron(II)-protoporphyrin IX) group per subunit.</text>
</comment>
<comment type="catalytic activity">
    <reaction evidence="13 14">
        <text>protoporphyrinogen IX + 3 A = protoporphyrin IX + 3 AH2</text>
        <dbReference type="Rhea" id="RHEA:62000"/>
        <dbReference type="ChEBI" id="CHEBI:13193"/>
        <dbReference type="ChEBI" id="CHEBI:17499"/>
        <dbReference type="ChEBI" id="CHEBI:57306"/>
        <dbReference type="ChEBI" id="CHEBI:57307"/>
    </reaction>
</comment>
<protein>
    <recommendedName>
        <fullName evidence="4 14">Protoporphyrinogen IX oxidase</fullName>
        <ecNumber evidence="14">1.3.99.-</ecNumber>
    </recommendedName>
</protein>
<name>A0ABS7SK95_9BURK</name>
<evidence type="ECO:0000256" key="6">
    <source>
        <dbReference type="ARBA" id="ARBA00022617"/>
    </source>
</evidence>
<comment type="caution">
    <text evidence="16">The sequence shown here is derived from an EMBL/GenBank/DDBJ whole genome shotgun (WGS) entry which is preliminary data.</text>
</comment>
<keyword evidence="9 15" id="KW-1133">Transmembrane helix</keyword>
<dbReference type="EMBL" id="JAFBIL020000001">
    <property type="protein sequence ID" value="MBZ2205668.1"/>
    <property type="molecule type" value="Genomic_DNA"/>
</dbReference>
<keyword evidence="6 14" id="KW-0349">Heme</keyword>
<keyword evidence="11 14" id="KW-0408">Iron</keyword>
<evidence type="ECO:0000256" key="4">
    <source>
        <dbReference type="ARBA" id="ARBA00017504"/>
    </source>
</evidence>
<evidence type="ECO:0000256" key="5">
    <source>
        <dbReference type="ARBA" id="ARBA00022475"/>
    </source>
</evidence>
<keyword evidence="7 15" id="KW-0812">Transmembrane</keyword>
<dbReference type="Proteomes" id="UP000809349">
    <property type="component" value="Unassembled WGS sequence"/>
</dbReference>
<evidence type="ECO:0000256" key="13">
    <source>
        <dbReference type="ARBA" id="ARBA00048390"/>
    </source>
</evidence>
<feature type="transmembrane region" description="Helical" evidence="15">
    <location>
        <begin position="76"/>
        <end position="94"/>
    </location>
</feature>
<evidence type="ECO:0000313" key="16">
    <source>
        <dbReference type="EMBL" id="MBZ2205668.1"/>
    </source>
</evidence>
<evidence type="ECO:0000256" key="11">
    <source>
        <dbReference type="ARBA" id="ARBA00023004"/>
    </source>
</evidence>
<dbReference type="PANTHER" id="PTHR40255">
    <property type="entry name" value="UPF0093 MEMBRANE PROTEIN SLR1790"/>
    <property type="match status" value="1"/>
</dbReference>
<dbReference type="PANTHER" id="PTHR40255:SF1">
    <property type="entry name" value="PROTOPORPHYRINOGEN IX OXIDASE"/>
    <property type="match status" value="1"/>
</dbReference>
<comment type="pathway">
    <text evidence="2 14">Porphyrin-containing compound metabolism; protoporphyrin-IX biosynthesis; protoporphyrin-IX from protoporphyrinogen-IX: step 1/1.</text>
</comment>
<dbReference type="RefSeq" id="WP_229428025.1">
    <property type="nucleotide sequence ID" value="NZ_JAFBIL020000001.1"/>
</dbReference>